<comment type="subcellular location">
    <subcellularLocation>
        <location evidence="1">Membrane</location>
        <topology evidence="1">Multi-pass membrane protein</topology>
    </subcellularLocation>
</comment>
<feature type="domain" description="EamA" evidence="6">
    <location>
        <begin position="26"/>
        <end position="149"/>
    </location>
</feature>
<keyword evidence="8" id="KW-1185">Reference proteome</keyword>
<feature type="transmembrane region" description="Helical" evidence="5">
    <location>
        <begin position="78"/>
        <end position="99"/>
    </location>
</feature>
<keyword evidence="2 5" id="KW-0812">Transmembrane</keyword>
<keyword evidence="4 5" id="KW-0472">Membrane</keyword>
<evidence type="ECO:0000256" key="5">
    <source>
        <dbReference type="SAM" id="Phobius"/>
    </source>
</evidence>
<dbReference type="GO" id="GO:0016020">
    <property type="term" value="C:membrane"/>
    <property type="evidence" value="ECO:0007669"/>
    <property type="project" value="UniProtKB-SubCell"/>
</dbReference>
<proteinExistence type="predicted"/>
<feature type="transmembrane region" description="Helical" evidence="5">
    <location>
        <begin position="221"/>
        <end position="240"/>
    </location>
</feature>
<reference evidence="7 8" key="1">
    <citation type="submission" date="2019-09" db="EMBL/GenBank/DDBJ databases">
        <title>Arenimonas chukotkensis sp. nov., a bacterium isolated from Chukotka hot spring, Arctic region, Russia.</title>
        <authorList>
            <person name="Zayulina K.S."/>
            <person name="Prokofeva M.I."/>
            <person name="Elcheninov A.G."/>
            <person name="Novikov A."/>
            <person name="Kochetkova T.V."/>
            <person name="Kublanov I.V."/>
        </authorList>
    </citation>
    <scope>NUCLEOTIDE SEQUENCE [LARGE SCALE GENOMIC DNA]</scope>
    <source>
        <strain evidence="7 8">3729k</strain>
    </source>
</reference>
<dbReference type="Pfam" id="PF00892">
    <property type="entry name" value="EamA"/>
    <property type="match status" value="2"/>
</dbReference>
<dbReference type="InterPro" id="IPR037185">
    <property type="entry name" value="EmrE-like"/>
</dbReference>
<dbReference type="EMBL" id="VUOD01000002">
    <property type="protein sequence ID" value="KAA2285796.1"/>
    <property type="molecule type" value="Genomic_DNA"/>
</dbReference>
<name>A0A5B2ZCE5_9GAMM</name>
<evidence type="ECO:0000313" key="8">
    <source>
        <dbReference type="Proteomes" id="UP000322165"/>
    </source>
</evidence>
<evidence type="ECO:0000256" key="2">
    <source>
        <dbReference type="ARBA" id="ARBA00022692"/>
    </source>
</evidence>
<evidence type="ECO:0000256" key="4">
    <source>
        <dbReference type="ARBA" id="ARBA00023136"/>
    </source>
</evidence>
<dbReference type="AlphaFoldDB" id="A0A5B2ZCE5"/>
<comment type="caution">
    <text evidence="7">The sequence shown here is derived from an EMBL/GenBank/DDBJ whole genome shotgun (WGS) entry which is preliminary data.</text>
</comment>
<sequence>MRNPPVAAVATVPGISAWRVALELGLLAAIWGVSFMFQRVAAPEFGPAALVELRLGLGALVLMPFLVRAWAAFPLALWPRLAAVGAINSAIPFALFAWAAERAPAGVGAITNAMAVLFTALVAFLFFRERIGPRKSAALLIGFAGVVVLAGDKALGPNVGVAAAAGAFAALLYGVGANLVPRLFGGLPTAAVAAATLGSAALLSLPFAIARWPEASVSAASWGSAIALGVVCTGLAYAMYYRLIQRIGAARAVTVTYLVPVAGVAWAWSLLGEPVTWRMGIACALILGSVALSQKKG</sequence>
<evidence type="ECO:0000259" key="6">
    <source>
        <dbReference type="Pfam" id="PF00892"/>
    </source>
</evidence>
<protein>
    <submittedName>
        <fullName evidence="7">DMT family transporter</fullName>
    </submittedName>
</protein>
<accession>A0A5B2ZCE5</accession>
<evidence type="ECO:0000313" key="7">
    <source>
        <dbReference type="EMBL" id="KAA2285796.1"/>
    </source>
</evidence>
<feature type="transmembrane region" description="Helical" evidence="5">
    <location>
        <begin position="53"/>
        <end position="71"/>
    </location>
</feature>
<dbReference type="Proteomes" id="UP000322165">
    <property type="component" value="Unassembled WGS sequence"/>
</dbReference>
<dbReference type="InterPro" id="IPR050638">
    <property type="entry name" value="AA-Vitamin_Transporters"/>
</dbReference>
<dbReference type="PANTHER" id="PTHR32322:SF9">
    <property type="entry name" value="AMINO-ACID METABOLITE EFFLUX PUMP-RELATED"/>
    <property type="match status" value="1"/>
</dbReference>
<dbReference type="RefSeq" id="WP_149859897.1">
    <property type="nucleotide sequence ID" value="NZ_VUOD01000002.1"/>
</dbReference>
<evidence type="ECO:0000256" key="1">
    <source>
        <dbReference type="ARBA" id="ARBA00004141"/>
    </source>
</evidence>
<feature type="transmembrane region" description="Helical" evidence="5">
    <location>
        <begin position="252"/>
        <end position="269"/>
    </location>
</feature>
<feature type="transmembrane region" description="Helical" evidence="5">
    <location>
        <begin position="187"/>
        <end position="209"/>
    </location>
</feature>
<feature type="transmembrane region" description="Helical" evidence="5">
    <location>
        <begin position="105"/>
        <end position="126"/>
    </location>
</feature>
<reference evidence="7 8" key="2">
    <citation type="submission" date="2019-09" db="EMBL/GenBank/DDBJ databases">
        <authorList>
            <person name="Mazur A."/>
        </authorList>
    </citation>
    <scope>NUCLEOTIDE SEQUENCE [LARGE SCALE GENOMIC DNA]</scope>
    <source>
        <strain evidence="7 8">3729k</strain>
    </source>
</reference>
<feature type="transmembrane region" description="Helical" evidence="5">
    <location>
        <begin position="161"/>
        <end position="180"/>
    </location>
</feature>
<evidence type="ECO:0000256" key="3">
    <source>
        <dbReference type="ARBA" id="ARBA00022989"/>
    </source>
</evidence>
<dbReference type="PANTHER" id="PTHR32322">
    <property type="entry name" value="INNER MEMBRANE TRANSPORTER"/>
    <property type="match status" value="1"/>
</dbReference>
<feature type="transmembrane region" description="Helical" evidence="5">
    <location>
        <begin position="20"/>
        <end position="41"/>
    </location>
</feature>
<feature type="transmembrane region" description="Helical" evidence="5">
    <location>
        <begin position="275"/>
        <end position="293"/>
    </location>
</feature>
<organism evidence="7 8">
    <name type="scientific">Arenimonas fontis</name>
    <dbReference type="NCBI Taxonomy" id="2608255"/>
    <lineage>
        <taxon>Bacteria</taxon>
        <taxon>Pseudomonadati</taxon>
        <taxon>Pseudomonadota</taxon>
        <taxon>Gammaproteobacteria</taxon>
        <taxon>Lysobacterales</taxon>
        <taxon>Lysobacteraceae</taxon>
        <taxon>Arenimonas</taxon>
    </lineage>
</organism>
<feature type="domain" description="EamA" evidence="6">
    <location>
        <begin position="165"/>
        <end position="292"/>
    </location>
</feature>
<dbReference type="SUPFAM" id="SSF103481">
    <property type="entry name" value="Multidrug resistance efflux transporter EmrE"/>
    <property type="match status" value="2"/>
</dbReference>
<keyword evidence="3 5" id="KW-1133">Transmembrane helix</keyword>
<gene>
    <name evidence="7" type="ORF">F0415_04040</name>
</gene>
<dbReference type="InterPro" id="IPR000620">
    <property type="entry name" value="EamA_dom"/>
</dbReference>
<dbReference type="Gene3D" id="1.10.3730.20">
    <property type="match status" value="1"/>
</dbReference>